<dbReference type="NCBIfam" id="NF040582">
    <property type="entry name" value="STY4528_fam"/>
    <property type="match status" value="1"/>
</dbReference>
<feature type="compositionally biased region" description="Polar residues" evidence="1">
    <location>
        <begin position="241"/>
        <end position="271"/>
    </location>
</feature>
<feature type="region of interest" description="Disordered" evidence="1">
    <location>
        <begin position="359"/>
        <end position="395"/>
    </location>
</feature>
<sequence>MSAARWKRIIQQATRLPVAEQPHRSAPGDAIEIQDEGRSPFRYSGACHDRVPRALLLDRRLTPLERNAWLVIRLLSHESAAAQPHYGDLQHYLSTVPGGTRASRETVARVLSLLRLTRWLSRVSRGRDAHTGQLQKALYVLYDEPLSPAQALAIDPHYCQLIQDSLVHAAKAVRQVAERVLDELKHDPAVGPTQIPTPRAHRPHRADQRPGLRTVMPPHDSEPGDFARFGIAPARVRNHSAPGSESESSLKSMTYQPVRNPNSPSTVRTDTSIDTCTVPRAQEDSALGSCHDGLNALKLTRSARRQVSQALLSLPPAQRQAVLDEAAARCRAGGIREPAAYLTALIQRARHGEFKPWAAAGAPESALPAKPPSQPPPPERPAQPKRQPGDPVSAQVQVCLDELRQHSRCRRDTGSVPPAE</sequence>
<reference evidence="2 3" key="1">
    <citation type="submission" date="2017-01" db="EMBL/GenBank/DDBJ databases">
        <authorList>
            <person name="Mah S.A."/>
            <person name="Swanson W.J."/>
            <person name="Moy G.W."/>
            <person name="Vacquier V.D."/>
        </authorList>
    </citation>
    <scope>NUCLEOTIDE SEQUENCE [LARGE SCALE GENOMIC DNA]</scope>
    <source>
        <strain evidence="2 3">ATCC 29606</strain>
    </source>
</reference>
<feature type="compositionally biased region" description="Pro residues" evidence="1">
    <location>
        <begin position="369"/>
        <end position="381"/>
    </location>
</feature>
<dbReference type="Proteomes" id="UP000186079">
    <property type="component" value="Unassembled WGS sequence"/>
</dbReference>
<organism evidence="2 3">
    <name type="scientific">Pseudomonas flexibilis</name>
    <dbReference type="NCBI Taxonomy" id="706570"/>
    <lineage>
        <taxon>Bacteria</taxon>
        <taxon>Pseudomonadati</taxon>
        <taxon>Pseudomonadota</taxon>
        <taxon>Gammaproteobacteria</taxon>
        <taxon>Pseudomonadales</taxon>
        <taxon>Pseudomonadaceae</taxon>
        <taxon>Pseudomonas</taxon>
    </lineage>
</organism>
<dbReference type="AlphaFoldDB" id="A0A1N7A4U0"/>
<protein>
    <submittedName>
        <fullName evidence="2">Uncharacterized protein</fullName>
    </submittedName>
</protein>
<dbReference type="EMBL" id="FTMC01000020">
    <property type="protein sequence ID" value="SIR34160.1"/>
    <property type="molecule type" value="Genomic_DNA"/>
</dbReference>
<evidence type="ECO:0000313" key="2">
    <source>
        <dbReference type="EMBL" id="SIR34160.1"/>
    </source>
</evidence>
<proteinExistence type="predicted"/>
<gene>
    <name evidence="2" type="ORF">SAMN05421672_12027</name>
</gene>
<name>A0A1N7A4U0_9PSED</name>
<accession>A0A1N7A4U0</accession>
<evidence type="ECO:0000313" key="3">
    <source>
        <dbReference type="Proteomes" id="UP000186079"/>
    </source>
</evidence>
<feature type="region of interest" description="Disordered" evidence="1">
    <location>
        <begin position="237"/>
        <end position="271"/>
    </location>
</feature>
<evidence type="ECO:0000256" key="1">
    <source>
        <dbReference type="SAM" id="MobiDB-lite"/>
    </source>
</evidence>
<dbReference type="RefSeq" id="WP_039562149.1">
    <property type="nucleotide sequence ID" value="NZ_FTMC01000020.1"/>
</dbReference>
<feature type="compositionally biased region" description="Low complexity" evidence="1">
    <location>
        <begin position="359"/>
        <end position="368"/>
    </location>
</feature>
<dbReference type="InterPro" id="IPR047749">
    <property type="entry name" value="STY4528-like"/>
</dbReference>
<feature type="region of interest" description="Disordered" evidence="1">
    <location>
        <begin position="188"/>
        <end position="222"/>
    </location>
</feature>